<keyword evidence="4" id="KW-1185">Reference proteome</keyword>
<organism evidence="3 4">
    <name type="scientific">Mytilus edulis</name>
    <name type="common">Blue mussel</name>
    <dbReference type="NCBI Taxonomy" id="6550"/>
    <lineage>
        <taxon>Eukaryota</taxon>
        <taxon>Metazoa</taxon>
        <taxon>Spiralia</taxon>
        <taxon>Lophotrochozoa</taxon>
        <taxon>Mollusca</taxon>
        <taxon>Bivalvia</taxon>
        <taxon>Autobranchia</taxon>
        <taxon>Pteriomorphia</taxon>
        <taxon>Mytilida</taxon>
        <taxon>Mytiloidea</taxon>
        <taxon>Mytilidae</taxon>
        <taxon>Mytilinae</taxon>
        <taxon>Mytilus</taxon>
    </lineage>
</organism>
<feature type="compositionally biased region" description="Polar residues" evidence="1">
    <location>
        <begin position="786"/>
        <end position="796"/>
    </location>
</feature>
<feature type="region of interest" description="Disordered" evidence="1">
    <location>
        <begin position="582"/>
        <end position="617"/>
    </location>
</feature>
<evidence type="ECO:0000313" key="4">
    <source>
        <dbReference type="Proteomes" id="UP000683360"/>
    </source>
</evidence>
<proteinExistence type="predicted"/>
<accession>A0A8S3VLZ8</accession>
<evidence type="ECO:0000256" key="1">
    <source>
        <dbReference type="SAM" id="MobiDB-lite"/>
    </source>
</evidence>
<feature type="region of interest" description="Disordered" evidence="1">
    <location>
        <begin position="775"/>
        <end position="796"/>
    </location>
</feature>
<evidence type="ECO:0000313" key="3">
    <source>
        <dbReference type="EMBL" id="CAG2257373.1"/>
    </source>
</evidence>
<keyword evidence="2" id="KW-0812">Transmembrane</keyword>
<dbReference type="Proteomes" id="UP000683360">
    <property type="component" value="Unassembled WGS sequence"/>
</dbReference>
<gene>
    <name evidence="3" type="ORF">MEDL_68662</name>
</gene>
<sequence>MNVEFYILIIGYLFSYGNAACTFSSSLEGTWMSSNYGNIIINSTFLTLDTLSASVGGSTSNVAFTCDRNPSSLKFVVKSVSTFTVFGGNPGNAYICYQFTYVNSNNYYFYMQSDDNHVFGNERISFWETTSSPTDSQLCSGTSLPSSAEFNSMVKSGEASSATTNCMTHILGDFTYYYGTSAGSMTDCQNDNLTVCGGDNRQSIQFNKATCAGSGMYTSDGKLGCLSVIYDSSTGGGTYYSGLYNMDSTTPNDLTTFQFLCIAATSNGTHIFVSTSQKRCTANQLSTTITSGQLYILKASVTCPFTEDSVNVLAIVLGVIFGLIFLLLLALLIYCCCKKKKKRDKIKALEQRNLKVFEKKMAMEEFDDEHPLNEASLVPDFPQNGYPMPLKLKLTPKSKRYSLPTVANVEIQTERSYTSHEQMSDRNPGSFGGPPKPFHGSNRSLATQKDFESPEYSSADHISSVTTNNKTFQQRLLNNMNNTPTKEFPTEPQYLPWPWRTANRAMRSKPASVKSGNTSFKSRNAELPDLGEFTIHNYGIKYDDTMSTANTHPPPRRPLSRASSVYNLSRPPTRMLEMKKSYSQEHLNRSKTSIGHFQKHPSSKSLLDRSVSHNDVSRSKPIIKPFQKSKFFGKPPSKPNNPSRRASVATIKMMMQRSNTRMLNTISESKERIPSPLRYKRKPPLPPYMRPLTRSKTLPTPSALKKAANVYGTRPATGKLKENARSMLQTKLRHKNMEQPVRRKKKYSKKKSSWKSPFSLPSSLQTRTLSLKTLSKMKHSKVEPAKSSTTIGRFNDSFTSRDFATTDHDVTSDSNGENFMDAEISHLPAIDHKPRLVSAAPRRENTYRMDKKVSEDSGISADESPTGKVAGNDDDMMFRVQEVIDKGKFKVVTPRNSGISADESALSSDDTRYPLPDIVENSDQTKPGQLKPPPRRTPWH</sequence>
<feature type="compositionally biased region" description="Basic residues" evidence="1">
    <location>
        <begin position="742"/>
        <end position="753"/>
    </location>
</feature>
<keyword evidence="2" id="KW-1133">Transmembrane helix</keyword>
<feature type="region of interest" description="Disordered" evidence="1">
    <location>
        <begin position="892"/>
        <end position="940"/>
    </location>
</feature>
<dbReference type="EMBL" id="CAJPWZ010003328">
    <property type="protein sequence ID" value="CAG2257373.1"/>
    <property type="molecule type" value="Genomic_DNA"/>
</dbReference>
<feature type="compositionally biased region" description="Basic and acidic residues" evidence="1">
    <location>
        <begin position="606"/>
        <end position="617"/>
    </location>
</feature>
<dbReference type="OrthoDB" id="6140925at2759"/>
<comment type="caution">
    <text evidence="3">The sequence shown here is derived from an EMBL/GenBank/DDBJ whole genome shotgun (WGS) entry which is preliminary data.</text>
</comment>
<feature type="compositionally biased region" description="Polar residues" evidence="1">
    <location>
        <begin position="412"/>
        <end position="427"/>
    </location>
</feature>
<protein>
    <submittedName>
        <fullName evidence="3">Uncharacterized protein</fullName>
    </submittedName>
</protein>
<dbReference type="AlphaFoldDB" id="A0A8S3VLZ8"/>
<name>A0A8S3VLZ8_MYTED</name>
<keyword evidence="2" id="KW-0472">Membrane</keyword>
<feature type="region of interest" description="Disordered" evidence="1">
    <location>
        <begin position="412"/>
        <end position="444"/>
    </location>
</feature>
<reference evidence="3" key="1">
    <citation type="submission" date="2021-03" db="EMBL/GenBank/DDBJ databases">
        <authorList>
            <person name="Bekaert M."/>
        </authorList>
    </citation>
    <scope>NUCLEOTIDE SEQUENCE</scope>
</reference>
<feature type="region of interest" description="Disordered" evidence="1">
    <location>
        <begin position="676"/>
        <end position="698"/>
    </location>
</feature>
<evidence type="ECO:0000256" key="2">
    <source>
        <dbReference type="SAM" id="Phobius"/>
    </source>
</evidence>
<feature type="region of interest" description="Disordered" evidence="1">
    <location>
        <begin position="735"/>
        <end position="761"/>
    </location>
</feature>
<feature type="transmembrane region" description="Helical" evidence="2">
    <location>
        <begin position="312"/>
        <end position="337"/>
    </location>
</feature>
<feature type="region of interest" description="Disordered" evidence="1">
    <location>
        <begin position="850"/>
        <end position="872"/>
    </location>
</feature>